<gene>
    <name evidence="4" type="ORF">FNK824_LOCUS2402</name>
    <name evidence="3" type="ORF">JXQ802_LOCUS23064</name>
    <name evidence="5" type="ORF">OTI717_LOCUS9225</name>
    <name evidence="2" type="ORF">RFH988_LOCUS22170</name>
    <name evidence="1" type="ORF">SEV965_LOCUS18113</name>
</gene>
<dbReference type="EMBL" id="CAJNOL010000716">
    <property type="protein sequence ID" value="CAF1175843.1"/>
    <property type="molecule type" value="Genomic_DNA"/>
</dbReference>
<comment type="caution">
    <text evidence="1">The sequence shown here is derived from an EMBL/GenBank/DDBJ whole genome shotgun (WGS) entry which is preliminary data.</text>
</comment>
<evidence type="ECO:0000313" key="2">
    <source>
        <dbReference type="EMBL" id="CAF1155896.1"/>
    </source>
</evidence>
<organism evidence="1 7">
    <name type="scientific">Rotaria sordida</name>
    <dbReference type="NCBI Taxonomy" id="392033"/>
    <lineage>
        <taxon>Eukaryota</taxon>
        <taxon>Metazoa</taxon>
        <taxon>Spiralia</taxon>
        <taxon>Gnathifera</taxon>
        <taxon>Rotifera</taxon>
        <taxon>Eurotatoria</taxon>
        <taxon>Bdelloidea</taxon>
        <taxon>Philodinida</taxon>
        <taxon>Philodinidae</taxon>
        <taxon>Rotaria</taxon>
    </lineage>
</organism>
<proteinExistence type="predicted"/>
<dbReference type="EMBL" id="CAJNOO010001459">
    <property type="protein sequence ID" value="CAF1155896.1"/>
    <property type="molecule type" value="Genomic_DNA"/>
</dbReference>
<keyword evidence="6" id="KW-1185">Reference proteome</keyword>
<evidence type="ECO:0000313" key="6">
    <source>
        <dbReference type="Proteomes" id="UP000663870"/>
    </source>
</evidence>
<evidence type="ECO:0000313" key="3">
    <source>
        <dbReference type="EMBL" id="CAF1175843.1"/>
    </source>
</evidence>
<dbReference type="Proteomes" id="UP000663889">
    <property type="component" value="Unassembled WGS sequence"/>
</dbReference>
<dbReference type="EMBL" id="CAJOAX010000774">
    <property type="protein sequence ID" value="CAF3648332.1"/>
    <property type="molecule type" value="Genomic_DNA"/>
</dbReference>
<dbReference type="Proteomes" id="UP000663870">
    <property type="component" value="Unassembled WGS sequence"/>
</dbReference>
<dbReference type="Proteomes" id="UP000663882">
    <property type="component" value="Unassembled WGS sequence"/>
</dbReference>
<reference evidence="1" key="1">
    <citation type="submission" date="2021-02" db="EMBL/GenBank/DDBJ databases">
        <authorList>
            <person name="Nowell W R."/>
        </authorList>
    </citation>
    <scope>NUCLEOTIDE SEQUENCE</scope>
</reference>
<accession>A0A814S804</accession>
<evidence type="ECO:0000313" key="7">
    <source>
        <dbReference type="Proteomes" id="UP000663889"/>
    </source>
</evidence>
<dbReference type="Proteomes" id="UP000663874">
    <property type="component" value="Unassembled WGS sequence"/>
</dbReference>
<dbReference type="EMBL" id="CAJNOU010001065">
    <property type="protein sequence ID" value="CAF1144559.1"/>
    <property type="molecule type" value="Genomic_DNA"/>
</dbReference>
<protein>
    <submittedName>
        <fullName evidence="1">Uncharacterized protein</fullName>
    </submittedName>
</protein>
<name>A0A814S804_9BILA</name>
<dbReference type="Gene3D" id="1.25.40.20">
    <property type="entry name" value="Ankyrin repeat-containing domain"/>
    <property type="match status" value="1"/>
</dbReference>
<dbReference type="AlphaFoldDB" id="A0A814S804"/>
<dbReference type="SUPFAM" id="SSF48403">
    <property type="entry name" value="Ankyrin repeat"/>
    <property type="match status" value="1"/>
</dbReference>
<evidence type="ECO:0000313" key="4">
    <source>
        <dbReference type="EMBL" id="CAF3580465.1"/>
    </source>
</evidence>
<dbReference type="Proteomes" id="UP000663823">
    <property type="component" value="Unassembled WGS sequence"/>
</dbReference>
<sequence>MTDKCSHSALDYSYQYGHNEILCLLLKQSEMQLLLLENGANPHVKDHNNCDALYWAQMGYDDGAGSMRCRNPPDIVVNIIQILREYESN</sequence>
<evidence type="ECO:0000313" key="5">
    <source>
        <dbReference type="EMBL" id="CAF3648332.1"/>
    </source>
</evidence>
<dbReference type="InterPro" id="IPR036770">
    <property type="entry name" value="Ankyrin_rpt-contain_sf"/>
</dbReference>
<dbReference type="EMBL" id="CAJOBE010000145">
    <property type="protein sequence ID" value="CAF3580465.1"/>
    <property type="molecule type" value="Genomic_DNA"/>
</dbReference>
<evidence type="ECO:0000313" key="1">
    <source>
        <dbReference type="EMBL" id="CAF1144559.1"/>
    </source>
</evidence>